<keyword evidence="2" id="KW-1185">Reference proteome</keyword>
<gene>
    <name evidence="1" type="ORF">EFB08_19595</name>
</gene>
<organism evidence="1 2">
    <name type="scientific">Rufibacter latericius</name>
    <dbReference type="NCBI Taxonomy" id="2487040"/>
    <lineage>
        <taxon>Bacteria</taxon>
        <taxon>Pseudomonadati</taxon>
        <taxon>Bacteroidota</taxon>
        <taxon>Cytophagia</taxon>
        <taxon>Cytophagales</taxon>
        <taxon>Hymenobacteraceae</taxon>
        <taxon>Rufibacter</taxon>
    </lineage>
</organism>
<dbReference type="EMBL" id="RJJD01000019">
    <property type="protein sequence ID" value="RNI23002.1"/>
    <property type="molecule type" value="Genomic_DNA"/>
</dbReference>
<proteinExistence type="predicted"/>
<protein>
    <recommendedName>
        <fullName evidence="3">Outer membrane protein beta-barrel domain-containing protein</fullName>
    </recommendedName>
</protein>
<comment type="caution">
    <text evidence="1">The sequence shown here is derived from an EMBL/GenBank/DDBJ whole genome shotgun (WGS) entry which is preliminary data.</text>
</comment>
<sequence>MGLGKPLRLLFCGMLSLFSSQRSWGQEVAERKNFVQVGYGALSVQELATRLGNSFTFFFPIKHRVHSVVGPVQVSYFRTLSKRWSLGAVASYTYIFSVTEEINQTPAGTTQTTRIGEDRPRFYTFMPSVQYNWINADFIKVYSGLSMGLLAAQRDRRPEQNYEDQPRWLTVPFGHLTLYGVRLGKRVGGYVEGGFGTHGLVTGGGFISF</sequence>
<name>A0A3M9MBQ5_9BACT</name>
<evidence type="ECO:0000313" key="2">
    <source>
        <dbReference type="Proteomes" id="UP000272117"/>
    </source>
</evidence>
<dbReference type="AlphaFoldDB" id="A0A3M9MBQ5"/>
<evidence type="ECO:0008006" key="3">
    <source>
        <dbReference type="Google" id="ProtNLM"/>
    </source>
</evidence>
<dbReference type="Proteomes" id="UP000272117">
    <property type="component" value="Unassembled WGS sequence"/>
</dbReference>
<reference evidence="1 2" key="1">
    <citation type="submission" date="2018-11" db="EMBL/GenBank/DDBJ databases">
        <title>Rufibacter latericius sp. nov., isolated from water in Baiyang Lake.</title>
        <authorList>
            <person name="Yang Y."/>
        </authorList>
    </citation>
    <scope>NUCLEOTIDE SEQUENCE [LARGE SCALE GENOMIC DNA]</scope>
    <source>
        <strain evidence="1 2">R-22-1c-1</strain>
    </source>
</reference>
<evidence type="ECO:0000313" key="1">
    <source>
        <dbReference type="EMBL" id="RNI23002.1"/>
    </source>
</evidence>
<accession>A0A3M9MBQ5</accession>